<dbReference type="OrthoDB" id="291517at2"/>
<protein>
    <submittedName>
        <fullName evidence="1">Uncharacterized protein</fullName>
    </submittedName>
</protein>
<organism evidence="1 2">
    <name type="scientific">Stieleria varia</name>
    <dbReference type="NCBI Taxonomy" id="2528005"/>
    <lineage>
        <taxon>Bacteria</taxon>
        <taxon>Pseudomonadati</taxon>
        <taxon>Planctomycetota</taxon>
        <taxon>Planctomycetia</taxon>
        <taxon>Pirellulales</taxon>
        <taxon>Pirellulaceae</taxon>
        <taxon>Stieleria</taxon>
    </lineage>
</organism>
<evidence type="ECO:0000313" key="2">
    <source>
        <dbReference type="Proteomes" id="UP000320176"/>
    </source>
</evidence>
<reference evidence="1 2" key="1">
    <citation type="submission" date="2019-02" db="EMBL/GenBank/DDBJ databases">
        <title>Deep-cultivation of Planctomycetes and their phenomic and genomic characterization uncovers novel biology.</title>
        <authorList>
            <person name="Wiegand S."/>
            <person name="Jogler M."/>
            <person name="Boedeker C."/>
            <person name="Pinto D."/>
            <person name="Vollmers J."/>
            <person name="Rivas-Marin E."/>
            <person name="Kohn T."/>
            <person name="Peeters S.H."/>
            <person name="Heuer A."/>
            <person name="Rast P."/>
            <person name="Oberbeckmann S."/>
            <person name="Bunk B."/>
            <person name="Jeske O."/>
            <person name="Meyerdierks A."/>
            <person name="Storesund J.E."/>
            <person name="Kallscheuer N."/>
            <person name="Luecker S."/>
            <person name="Lage O.M."/>
            <person name="Pohl T."/>
            <person name="Merkel B.J."/>
            <person name="Hornburger P."/>
            <person name="Mueller R.-W."/>
            <person name="Bruemmer F."/>
            <person name="Labrenz M."/>
            <person name="Spormann A.M."/>
            <person name="Op Den Camp H."/>
            <person name="Overmann J."/>
            <person name="Amann R."/>
            <person name="Jetten M.S.M."/>
            <person name="Mascher T."/>
            <person name="Medema M.H."/>
            <person name="Devos D.P."/>
            <person name="Kaster A.-K."/>
            <person name="Ovreas L."/>
            <person name="Rohde M."/>
            <person name="Galperin M.Y."/>
            <person name="Jogler C."/>
        </authorList>
    </citation>
    <scope>NUCLEOTIDE SEQUENCE [LARGE SCALE GENOMIC DNA]</scope>
    <source>
        <strain evidence="1 2">Pla52n</strain>
    </source>
</reference>
<dbReference type="EMBL" id="SJPN01000001">
    <property type="protein sequence ID" value="TWU07523.1"/>
    <property type="molecule type" value="Genomic_DNA"/>
</dbReference>
<comment type="caution">
    <text evidence="1">The sequence shown here is derived from an EMBL/GenBank/DDBJ whole genome shotgun (WGS) entry which is preliminary data.</text>
</comment>
<keyword evidence="2" id="KW-1185">Reference proteome</keyword>
<sequence>MIRFSCPACKKSYKAPPETAGKQTVCQGCGQRFQIPASPQPVEEIPVVVAQPVDEIPQQQEPPWARWLTECQQRFGAAPRDFDAPTSEYLKMEMSWVYGWLFFVPLCKLLKSSRQRSIFRQGSVVWAHIIQANGELWGPATPTREDNGDAPGEMVFSLDTTGKITPAYLASVAEKIAATRGQPSNDAELKRIGDYLEAETVRAFGWNAPKRFTPNVPCYISTTMFLRKHLPGGYLHETFLPVVVSHKAPYFIMPLPERFWSPELLAWWTSQ</sequence>
<gene>
    <name evidence="1" type="ORF">Pla52n_00960</name>
</gene>
<name>A0A5C6B647_9BACT</name>
<dbReference type="AlphaFoldDB" id="A0A5C6B647"/>
<accession>A0A5C6B647</accession>
<proteinExistence type="predicted"/>
<evidence type="ECO:0000313" key="1">
    <source>
        <dbReference type="EMBL" id="TWU07523.1"/>
    </source>
</evidence>
<dbReference type="RefSeq" id="WP_146517735.1">
    <property type="nucleotide sequence ID" value="NZ_CP151726.1"/>
</dbReference>
<dbReference type="Proteomes" id="UP000320176">
    <property type="component" value="Unassembled WGS sequence"/>
</dbReference>